<evidence type="ECO:0008006" key="3">
    <source>
        <dbReference type="Google" id="ProtNLM"/>
    </source>
</evidence>
<dbReference type="AlphaFoldDB" id="A0A6M3IKD0"/>
<sequence>MSIISGLLNQNIDTVSSTSKDKYNDVTLTTVYSDLECRWEEKIGRTIGKDAEEKTYTVEVWIMPDYTVNHDYIITKDSKTYRVVGKENRYNLNGEIDHVKLFLA</sequence>
<gene>
    <name evidence="2" type="ORF">MM415A02955_0002</name>
    <name evidence="1" type="ORF">MM415B01546_0013</name>
</gene>
<organism evidence="1">
    <name type="scientific">viral metagenome</name>
    <dbReference type="NCBI Taxonomy" id="1070528"/>
    <lineage>
        <taxon>unclassified sequences</taxon>
        <taxon>metagenomes</taxon>
        <taxon>organismal metagenomes</taxon>
    </lineage>
</organism>
<accession>A0A6M3IKD0</accession>
<proteinExistence type="predicted"/>
<dbReference type="EMBL" id="MT141294">
    <property type="protein sequence ID" value="QJA57844.1"/>
    <property type="molecule type" value="Genomic_DNA"/>
</dbReference>
<protein>
    <recommendedName>
        <fullName evidence="3">Head-tail joining protein</fullName>
    </recommendedName>
</protein>
<reference evidence="1" key="1">
    <citation type="submission" date="2020-03" db="EMBL/GenBank/DDBJ databases">
        <title>The deep terrestrial virosphere.</title>
        <authorList>
            <person name="Holmfeldt K."/>
            <person name="Nilsson E."/>
            <person name="Simone D."/>
            <person name="Lopez-Fernandez M."/>
            <person name="Wu X."/>
            <person name="de Brujin I."/>
            <person name="Lundin D."/>
            <person name="Andersson A."/>
            <person name="Bertilsson S."/>
            <person name="Dopson M."/>
        </authorList>
    </citation>
    <scope>NUCLEOTIDE SEQUENCE</scope>
    <source>
        <strain evidence="2">MM415A02955</strain>
        <strain evidence="1">MM415B01546</strain>
    </source>
</reference>
<dbReference type="EMBL" id="MT141917">
    <property type="protein sequence ID" value="QJA72008.1"/>
    <property type="molecule type" value="Genomic_DNA"/>
</dbReference>
<name>A0A6M3IKD0_9ZZZZ</name>
<evidence type="ECO:0000313" key="1">
    <source>
        <dbReference type="EMBL" id="QJA57844.1"/>
    </source>
</evidence>
<evidence type="ECO:0000313" key="2">
    <source>
        <dbReference type="EMBL" id="QJA72008.1"/>
    </source>
</evidence>